<sequence length="690" mass="75095">MAELADKLGALAASGRTVTFHAAGLEEALVRTQVAEVAAGPYAPLLAEAVAHAFEHADPQWAAVAKLFPVGFANQRSFLALAESLETLLGSAPAAQALGKPLNAALLDGLNEAVDELPLVAAARLEGAVRLAASNAVSPYRVWGTLDELPADGPEDFLERLPRILGVALDCWAEQEGNVGNTARDMLERLSVTESTDADALFELGCDRLRSALSSRDLPTASTRMSEARAFFASVDVAEEAREDAATYLAACEAVLGFTTGDTARVVRAADSIERALEQRTAWLHGTHQPTWMQPRLVTEAAWGRFLLLLRTGSQTLDEPVWMDSWQALDAVLAVYQAARTVRPVGSRGDAAGLAALVEPVIEDGFLREQSFMNALRRAAARPQDYPGPVFDTATATTIIERIDAREAKTEAAREHEEGEDEDSGREAAAERLHRLAPTVIQRLGFDRAMRLVKGLDDAAVSDVEGLAYASDVSRLKASDPLIIPLLERFIQELSDHPAFTGDVRHTFSVLVEQTLLFLKSRSDLTRTSLFGPGKKNDPPYDYRRKPGRGQRVAVEGDLQRDFHGWLMAGPLQSIVLVEPIDIGMGRADVMVHFGALRYLTEIKQDSADNTHAHIEAEYLTQETEYTNTNAPFGQLLVLDLTPKTHSEGTRRVDELAWIATHRPKGAETDRYVLAGIVTGNRITPSAYSR</sequence>
<gene>
    <name evidence="2" type="ORF">GCM10022214_38980</name>
</gene>
<comment type="caution">
    <text evidence="2">The sequence shown here is derived from an EMBL/GenBank/DDBJ whole genome shotgun (WGS) entry which is preliminary data.</text>
</comment>
<evidence type="ECO:0008006" key="4">
    <source>
        <dbReference type="Google" id="ProtNLM"/>
    </source>
</evidence>
<evidence type="ECO:0000313" key="2">
    <source>
        <dbReference type="EMBL" id="GAA4077411.1"/>
    </source>
</evidence>
<accession>A0ABP7VYY3</accession>
<evidence type="ECO:0000313" key="3">
    <source>
        <dbReference type="Proteomes" id="UP001500683"/>
    </source>
</evidence>
<proteinExistence type="predicted"/>
<reference evidence="3" key="1">
    <citation type="journal article" date="2019" name="Int. J. Syst. Evol. Microbiol.">
        <title>The Global Catalogue of Microorganisms (GCM) 10K type strain sequencing project: providing services to taxonomists for standard genome sequencing and annotation.</title>
        <authorList>
            <consortium name="The Broad Institute Genomics Platform"/>
            <consortium name="The Broad Institute Genome Sequencing Center for Infectious Disease"/>
            <person name="Wu L."/>
            <person name="Ma J."/>
        </authorList>
    </citation>
    <scope>NUCLEOTIDE SEQUENCE [LARGE SCALE GENOMIC DNA]</scope>
    <source>
        <strain evidence="3">JCM 16702</strain>
    </source>
</reference>
<protein>
    <recommendedName>
        <fullName evidence="4">DUF3883 domain-containing protein</fullName>
    </recommendedName>
</protein>
<dbReference type="RefSeq" id="WP_344949140.1">
    <property type="nucleotide sequence ID" value="NZ_BAAAZG010000024.1"/>
</dbReference>
<dbReference type="EMBL" id="BAAAZG010000024">
    <property type="protein sequence ID" value="GAA4077411.1"/>
    <property type="molecule type" value="Genomic_DNA"/>
</dbReference>
<organism evidence="2 3">
    <name type="scientific">Actinomadura miaoliensis</name>
    <dbReference type="NCBI Taxonomy" id="430685"/>
    <lineage>
        <taxon>Bacteria</taxon>
        <taxon>Bacillati</taxon>
        <taxon>Actinomycetota</taxon>
        <taxon>Actinomycetes</taxon>
        <taxon>Streptosporangiales</taxon>
        <taxon>Thermomonosporaceae</taxon>
        <taxon>Actinomadura</taxon>
    </lineage>
</organism>
<dbReference type="Proteomes" id="UP001500683">
    <property type="component" value="Unassembled WGS sequence"/>
</dbReference>
<evidence type="ECO:0000256" key="1">
    <source>
        <dbReference type="SAM" id="MobiDB-lite"/>
    </source>
</evidence>
<feature type="region of interest" description="Disordered" evidence="1">
    <location>
        <begin position="407"/>
        <end position="428"/>
    </location>
</feature>
<feature type="compositionally biased region" description="Basic and acidic residues" evidence="1">
    <location>
        <begin position="407"/>
        <end position="417"/>
    </location>
</feature>
<name>A0ABP7VYY3_9ACTN</name>
<keyword evidence="3" id="KW-1185">Reference proteome</keyword>